<feature type="domain" description="RNA polymerase sigma factor 70 region 4 type 2" evidence="7">
    <location>
        <begin position="110"/>
        <end position="157"/>
    </location>
</feature>
<comment type="similarity">
    <text evidence="1">Belongs to the sigma-70 factor family. ECF subfamily.</text>
</comment>
<evidence type="ECO:0000313" key="9">
    <source>
        <dbReference type="Proteomes" id="UP000315395"/>
    </source>
</evidence>
<dbReference type="InterPro" id="IPR013249">
    <property type="entry name" value="RNA_pol_sigma70_r4_t2"/>
</dbReference>
<proteinExistence type="inferred from homology"/>
<protein>
    <submittedName>
        <fullName evidence="8">RNA polymerase sigma-70 factor</fullName>
    </submittedName>
</protein>
<dbReference type="Gene3D" id="1.10.10.10">
    <property type="entry name" value="Winged helix-like DNA-binding domain superfamily/Winged helix DNA-binding domain"/>
    <property type="match status" value="1"/>
</dbReference>
<evidence type="ECO:0000256" key="2">
    <source>
        <dbReference type="ARBA" id="ARBA00011344"/>
    </source>
</evidence>
<dbReference type="InterPro" id="IPR007627">
    <property type="entry name" value="RNA_pol_sigma70_r2"/>
</dbReference>
<dbReference type="NCBIfam" id="TIGR02957">
    <property type="entry name" value="SigX4"/>
    <property type="match status" value="1"/>
</dbReference>
<dbReference type="InterPro" id="IPR032710">
    <property type="entry name" value="NTF2-like_dom_sf"/>
</dbReference>
<keyword evidence="4" id="KW-0731">Sigma factor</keyword>
<evidence type="ECO:0000256" key="1">
    <source>
        <dbReference type="ARBA" id="ARBA00010641"/>
    </source>
</evidence>
<dbReference type="AlphaFoldDB" id="A0A516GA46"/>
<dbReference type="GO" id="GO:0003677">
    <property type="term" value="F:DNA binding"/>
    <property type="evidence" value="ECO:0007669"/>
    <property type="project" value="InterPro"/>
</dbReference>
<organism evidence="8 9">
    <name type="scientific">Ornithinimicrobium ciconiae</name>
    <dbReference type="NCBI Taxonomy" id="2594265"/>
    <lineage>
        <taxon>Bacteria</taxon>
        <taxon>Bacillati</taxon>
        <taxon>Actinomycetota</taxon>
        <taxon>Actinomycetes</taxon>
        <taxon>Micrococcales</taxon>
        <taxon>Ornithinimicrobiaceae</taxon>
        <taxon>Ornithinimicrobium</taxon>
    </lineage>
</organism>
<evidence type="ECO:0000256" key="4">
    <source>
        <dbReference type="ARBA" id="ARBA00023082"/>
    </source>
</evidence>
<name>A0A516GA46_9MICO</name>
<dbReference type="NCBIfam" id="NF007214">
    <property type="entry name" value="PRK09636.1"/>
    <property type="match status" value="1"/>
</dbReference>
<keyword evidence="5" id="KW-0804">Transcription</keyword>
<evidence type="ECO:0000259" key="6">
    <source>
        <dbReference type="Pfam" id="PF04542"/>
    </source>
</evidence>
<dbReference type="InterPro" id="IPR036388">
    <property type="entry name" value="WH-like_DNA-bd_sf"/>
</dbReference>
<feature type="domain" description="RNA polymerase sigma-70 region 2" evidence="6">
    <location>
        <begin position="14"/>
        <end position="77"/>
    </location>
</feature>
<dbReference type="SUPFAM" id="SSF88659">
    <property type="entry name" value="Sigma3 and sigma4 domains of RNA polymerase sigma factors"/>
    <property type="match status" value="1"/>
</dbReference>
<dbReference type="Gene3D" id="1.10.1740.10">
    <property type="match status" value="1"/>
</dbReference>
<dbReference type="Pfam" id="PF08281">
    <property type="entry name" value="Sigma70_r4_2"/>
    <property type="match status" value="1"/>
</dbReference>
<dbReference type="InterPro" id="IPR013324">
    <property type="entry name" value="RNA_pol_sigma_r3/r4-like"/>
</dbReference>
<dbReference type="Gene3D" id="3.10.450.50">
    <property type="match status" value="1"/>
</dbReference>
<dbReference type="InterPro" id="IPR014284">
    <property type="entry name" value="RNA_pol_sigma-70_dom"/>
</dbReference>
<evidence type="ECO:0000256" key="3">
    <source>
        <dbReference type="ARBA" id="ARBA00023015"/>
    </source>
</evidence>
<dbReference type="PANTHER" id="PTHR30173:SF36">
    <property type="entry name" value="ECF RNA POLYMERASE SIGMA FACTOR SIGJ"/>
    <property type="match status" value="1"/>
</dbReference>
<dbReference type="PANTHER" id="PTHR30173">
    <property type="entry name" value="SIGMA 19 FACTOR"/>
    <property type="match status" value="1"/>
</dbReference>
<evidence type="ECO:0000313" key="8">
    <source>
        <dbReference type="EMBL" id="QDO88375.1"/>
    </source>
</evidence>
<dbReference type="KEGG" id="orz:FNH13_08480"/>
<gene>
    <name evidence="8" type="ORF">FNH13_08480</name>
</gene>
<dbReference type="SUPFAM" id="SSF54427">
    <property type="entry name" value="NTF2-like"/>
    <property type="match status" value="1"/>
</dbReference>
<dbReference type="OrthoDB" id="3211555at2"/>
<dbReference type="Pfam" id="PF04542">
    <property type="entry name" value="Sigma70_r2"/>
    <property type="match status" value="1"/>
</dbReference>
<dbReference type="NCBIfam" id="TIGR02937">
    <property type="entry name" value="sigma70-ECF"/>
    <property type="match status" value="1"/>
</dbReference>
<sequence>MRPGTVGPVSDPFHDHRSLLFTVAYEMLSSAADAEDVVQETWLRWADVDRSTVRDPRAYLVRIVTRQALNRLRTLHRRRETYVGPWLPEPLLTGPDVADDVELADSVSTAMLMVLETLSPTERAVFVLREVFGFEYAEIAAAVDKSPAAVRQVASRAGRAVRSRRPEPAANSQVEQVMRLFLDAAAGGDLQPLMEVLAPDVVLFSDGGGLKQAALRPIHGADKALRWMAAVFGKYPDLMTYDLAMVNGQPALRFFGDGVLDVVATIRVEGGLVTALYLVRNPEKLAHAHGDAAQLSR</sequence>
<accession>A0A516GA46</accession>
<keyword evidence="3" id="KW-0805">Transcription regulation</keyword>
<keyword evidence="9" id="KW-1185">Reference proteome</keyword>
<dbReference type="InterPro" id="IPR052704">
    <property type="entry name" value="ECF_Sigma-70_Domain"/>
</dbReference>
<reference evidence="8 9" key="1">
    <citation type="submission" date="2019-07" db="EMBL/GenBank/DDBJ databases">
        <title>complete genome sequencing of Ornithinimicrobium sp. H23M54.</title>
        <authorList>
            <person name="Bae J.-W."/>
            <person name="Lee S.-Y."/>
        </authorList>
    </citation>
    <scope>NUCLEOTIDE SEQUENCE [LARGE SCALE GENOMIC DNA]</scope>
    <source>
        <strain evidence="8 9">H23M54</strain>
    </source>
</reference>
<dbReference type="InterPro" id="IPR014303">
    <property type="entry name" value="RNA_pol_sigma-70_ECF"/>
</dbReference>
<evidence type="ECO:0000256" key="5">
    <source>
        <dbReference type="ARBA" id="ARBA00023163"/>
    </source>
</evidence>
<dbReference type="GO" id="GO:0006352">
    <property type="term" value="P:DNA-templated transcription initiation"/>
    <property type="evidence" value="ECO:0007669"/>
    <property type="project" value="InterPro"/>
</dbReference>
<dbReference type="InterPro" id="IPR013325">
    <property type="entry name" value="RNA_pol_sigma_r2"/>
</dbReference>
<dbReference type="Proteomes" id="UP000315395">
    <property type="component" value="Chromosome"/>
</dbReference>
<dbReference type="EMBL" id="CP041616">
    <property type="protein sequence ID" value="QDO88375.1"/>
    <property type="molecule type" value="Genomic_DNA"/>
</dbReference>
<dbReference type="GO" id="GO:0016987">
    <property type="term" value="F:sigma factor activity"/>
    <property type="evidence" value="ECO:0007669"/>
    <property type="project" value="UniProtKB-KW"/>
</dbReference>
<evidence type="ECO:0000259" key="7">
    <source>
        <dbReference type="Pfam" id="PF08281"/>
    </source>
</evidence>
<dbReference type="SUPFAM" id="SSF88946">
    <property type="entry name" value="Sigma2 domain of RNA polymerase sigma factors"/>
    <property type="match status" value="1"/>
</dbReference>
<comment type="subunit">
    <text evidence="2">Interacts transiently with the RNA polymerase catalytic core formed by RpoA, RpoB, RpoC and RpoZ (2 alpha, 1 beta, 1 beta' and 1 omega subunit) to form the RNA polymerase holoenzyme that can initiate transcription.</text>
</comment>